<keyword evidence="1" id="KW-0479">Metal-binding</keyword>
<proteinExistence type="predicted"/>
<dbReference type="PROSITE" id="PS50089">
    <property type="entry name" value="ZF_RING_2"/>
    <property type="match status" value="1"/>
</dbReference>
<evidence type="ECO:0000259" key="5">
    <source>
        <dbReference type="PROSITE" id="PS50089"/>
    </source>
</evidence>
<dbReference type="PANTHER" id="PTHR45969:SF69">
    <property type="entry name" value="FINGER DOMAIN PROTEIN, PUTATIVE (AFU_ORTHOLOGUE AFUA_3G12190)-RELATED"/>
    <property type="match status" value="1"/>
</dbReference>
<protein>
    <recommendedName>
        <fullName evidence="5">RING-type domain-containing protein</fullName>
    </recommendedName>
</protein>
<dbReference type="GO" id="GO:0008270">
    <property type="term" value="F:zinc ion binding"/>
    <property type="evidence" value="ECO:0007669"/>
    <property type="project" value="UniProtKB-KW"/>
</dbReference>
<dbReference type="GO" id="GO:0016567">
    <property type="term" value="P:protein ubiquitination"/>
    <property type="evidence" value="ECO:0007669"/>
    <property type="project" value="TreeGrafter"/>
</dbReference>
<evidence type="ECO:0000256" key="4">
    <source>
        <dbReference type="PROSITE-ProRule" id="PRU00175"/>
    </source>
</evidence>
<dbReference type="SMART" id="SM00184">
    <property type="entry name" value="RING"/>
    <property type="match status" value="1"/>
</dbReference>
<keyword evidence="7" id="KW-1185">Reference proteome</keyword>
<dbReference type="OrthoDB" id="3801318at2759"/>
<dbReference type="GO" id="GO:0061630">
    <property type="term" value="F:ubiquitin protein ligase activity"/>
    <property type="evidence" value="ECO:0007669"/>
    <property type="project" value="TreeGrafter"/>
</dbReference>
<dbReference type="InterPro" id="IPR001841">
    <property type="entry name" value="Znf_RING"/>
</dbReference>
<feature type="domain" description="RING-type" evidence="5">
    <location>
        <begin position="58"/>
        <end position="103"/>
    </location>
</feature>
<dbReference type="EMBL" id="ML977319">
    <property type="protein sequence ID" value="KAF2117110.1"/>
    <property type="molecule type" value="Genomic_DNA"/>
</dbReference>
<dbReference type="PANTHER" id="PTHR45969">
    <property type="entry name" value="RING ZINC FINGER PROTEIN-RELATED"/>
    <property type="match status" value="1"/>
</dbReference>
<dbReference type="InterPro" id="IPR013083">
    <property type="entry name" value="Znf_RING/FYVE/PHD"/>
</dbReference>
<dbReference type="AlphaFoldDB" id="A0A6A5ZC99"/>
<reference evidence="6" key="1">
    <citation type="journal article" date="2020" name="Stud. Mycol.">
        <title>101 Dothideomycetes genomes: a test case for predicting lifestyles and emergence of pathogens.</title>
        <authorList>
            <person name="Haridas S."/>
            <person name="Albert R."/>
            <person name="Binder M."/>
            <person name="Bloem J."/>
            <person name="Labutti K."/>
            <person name="Salamov A."/>
            <person name="Andreopoulos B."/>
            <person name="Baker S."/>
            <person name="Barry K."/>
            <person name="Bills G."/>
            <person name="Bluhm B."/>
            <person name="Cannon C."/>
            <person name="Castanera R."/>
            <person name="Culley D."/>
            <person name="Daum C."/>
            <person name="Ezra D."/>
            <person name="Gonzalez J."/>
            <person name="Henrissat B."/>
            <person name="Kuo A."/>
            <person name="Liang C."/>
            <person name="Lipzen A."/>
            <person name="Lutzoni F."/>
            <person name="Magnuson J."/>
            <person name="Mondo S."/>
            <person name="Nolan M."/>
            <person name="Ohm R."/>
            <person name="Pangilinan J."/>
            <person name="Park H.-J."/>
            <person name="Ramirez L."/>
            <person name="Alfaro M."/>
            <person name="Sun H."/>
            <person name="Tritt A."/>
            <person name="Yoshinaga Y."/>
            <person name="Zwiers L.-H."/>
            <person name="Turgeon B."/>
            <person name="Goodwin S."/>
            <person name="Spatafora J."/>
            <person name="Crous P."/>
            <person name="Grigoriev I."/>
        </authorList>
    </citation>
    <scope>NUCLEOTIDE SEQUENCE</scope>
    <source>
        <strain evidence="6">CBS 627.86</strain>
    </source>
</reference>
<evidence type="ECO:0000313" key="6">
    <source>
        <dbReference type="EMBL" id="KAF2117110.1"/>
    </source>
</evidence>
<dbReference type="Pfam" id="PF13639">
    <property type="entry name" value="zf-RING_2"/>
    <property type="match status" value="1"/>
</dbReference>
<evidence type="ECO:0000256" key="1">
    <source>
        <dbReference type="ARBA" id="ARBA00022723"/>
    </source>
</evidence>
<dbReference type="SUPFAM" id="SSF57850">
    <property type="entry name" value="RING/U-box"/>
    <property type="match status" value="1"/>
</dbReference>
<keyword evidence="2 4" id="KW-0863">Zinc-finger</keyword>
<sequence length="239" mass="28085">MSDIQCIALEDRHESNLQDDPPVQLSRSERYLADFPIREDFLSHCLRPCKAPKNEDCCPICREDWNENPQNIAEILHCEHVFHRSCIVDWLQSPGVDTCPMCRTQLFKFVENHYYLNREEEIESIGRLERERGQNLLYDFNVLVEQSDASGGTFWMPAVQAGTPRVGLEFLNNNWKEGIRIRVQERTANDDELIASSCRYSRREIIRFSDGWCFSALYIIRYKSRDAPEDFFTSDLFDE</sequence>
<organism evidence="6 7">
    <name type="scientific">Lophiotrema nucula</name>
    <dbReference type="NCBI Taxonomy" id="690887"/>
    <lineage>
        <taxon>Eukaryota</taxon>
        <taxon>Fungi</taxon>
        <taxon>Dikarya</taxon>
        <taxon>Ascomycota</taxon>
        <taxon>Pezizomycotina</taxon>
        <taxon>Dothideomycetes</taxon>
        <taxon>Pleosporomycetidae</taxon>
        <taxon>Pleosporales</taxon>
        <taxon>Lophiotremataceae</taxon>
        <taxon>Lophiotrema</taxon>
    </lineage>
</organism>
<keyword evidence="3" id="KW-0862">Zinc</keyword>
<evidence type="ECO:0000313" key="7">
    <source>
        <dbReference type="Proteomes" id="UP000799770"/>
    </source>
</evidence>
<evidence type="ECO:0000256" key="2">
    <source>
        <dbReference type="ARBA" id="ARBA00022771"/>
    </source>
</evidence>
<evidence type="ECO:0000256" key="3">
    <source>
        <dbReference type="ARBA" id="ARBA00022833"/>
    </source>
</evidence>
<gene>
    <name evidence="6" type="ORF">BDV96DRAFT_644544</name>
</gene>
<name>A0A6A5ZC99_9PLEO</name>
<accession>A0A6A5ZC99</accession>
<dbReference type="Proteomes" id="UP000799770">
    <property type="component" value="Unassembled WGS sequence"/>
</dbReference>
<dbReference type="Gene3D" id="3.30.40.10">
    <property type="entry name" value="Zinc/RING finger domain, C3HC4 (zinc finger)"/>
    <property type="match status" value="1"/>
</dbReference>